<feature type="signal peptide" evidence="5">
    <location>
        <begin position="1"/>
        <end position="30"/>
    </location>
</feature>
<dbReference type="PANTHER" id="PTHR22835:SF517">
    <property type="entry name" value="GDSL-LIKE LIPASE_ACYLHYDROLASE FAMILY PROTEIN, EXPRESSED"/>
    <property type="match status" value="1"/>
</dbReference>
<evidence type="ECO:0000256" key="1">
    <source>
        <dbReference type="ARBA" id="ARBA00008668"/>
    </source>
</evidence>
<dbReference type="InterPro" id="IPR036514">
    <property type="entry name" value="SGNH_hydro_sf"/>
</dbReference>
<gene>
    <name evidence="6" type="ORF">RHSIM_Rhsim07G0189500</name>
</gene>
<name>A0A834GL75_RHOSS</name>
<dbReference type="InterPro" id="IPR001087">
    <property type="entry name" value="GDSL"/>
</dbReference>
<evidence type="ECO:0000256" key="3">
    <source>
        <dbReference type="ARBA" id="ARBA00022801"/>
    </source>
</evidence>
<dbReference type="CDD" id="cd01837">
    <property type="entry name" value="SGNH_plant_lipase_like"/>
    <property type="match status" value="1"/>
</dbReference>
<evidence type="ECO:0000256" key="4">
    <source>
        <dbReference type="ARBA" id="ARBA00023180"/>
    </source>
</evidence>
<feature type="chain" id="PRO_5032371877" evidence="5">
    <location>
        <begin position="31"/>
        <end position="335"/>
    </location>
</feature>
<comment type="caution">
    <text evidence="6">The sequence shown here is derived from an EMBL/GenBank/DDBJ whole genome shotgun (WGS) entry which is preliminary data.</text>
</comment>
<dbReference type="SUPFAM" id="SSF52266">
    <property type="entry name" value="SGNH hydrolase"/>
    <property type="match status" value="1"/>
</dbReference>
<protein>
    <submittedName>
        <fullName evidence="6">Uncharacterized protein</fullName>
    </submittedName>
</protein>
<keyword evidence="4" id="KW-0325">Glycoprotein</keyword>
<evidence type="ECO:0000313" key="7">
    <source>
        <dbReference type="Proteomes" id="UP000626092"/>
    </source>
</evidence>
<accession>A0A834GL75</accession>
<keyword evidence="7" id="KW-1185">Reference proteome</keyword>
<comment type="similarity">
    <text evidence="1">Belongs to the 'GDSL' lipolytic enzyme family.</text>
</comment>
<dbReference type="PANTHER" id="PTHR22835">
    <property type="entry name" value="ZINC FINGER FYVE DOMAIN CONTAINING PROTEIN"/>
    <property type="match status" value="1"/>
</dbReference>
<dbReference type="InterPro" id="IPR035669">
    <property type="entry name" value="SGNH_plant_lipase-like"/>
</dbReference>
<dbReference type="OrthoDB" id="1600564at2759"/>
<organism evidence="6 7">
    <name type="scientific">Rhododendron simsii</name>
    <name type="common">Sims's rhododendron</name>
    <dbReference type="NCBI Taxonomy" id="118357"/>
    <lineage>
        <taxon>Eukaryota</taxon>
        <taxon>Viridiplantae</taxon>
        <taxon>Streptophyta</taxon>
        <taxon>Embryophyta</taxon>
        <taxon>Tracheophyta</taxon>
        <taxon>Spermatophyta</taxon>
        <taxon>Magnoliopsida</taxon>
        <taxon>eudicotyledons</taxon>
        <taxon>Gunneridae</taxon>
        <taxon>Pentapetalae</taxon>
        <taxon>asterids</taxon>
        <taxon>Ericales</taxon>
        <taxon>Ericaceae</taxon>
        <taxon>Ericoideae</taxon>
        <taxon>Rhodoreae</taxon>
        <taxon>Rhododendron</taxon>
    </lineage>
</organism>
<keyword evidence="3" id="KW-0378">Hydrolase</keyword>
<evidence type="ECO:0000256" key="2">
    <source>
        <dbReference type="ARBA" id="ARBA00022729"/>
    </source>
</evidence>
<reference evidence="6" key="1">
    <citation type="submission" date="2019-11" db="EMBL/GenBank/DDBJ databases">
        <authorList>
            <person name="Liu Y."/>
            <person name="Hou J."/>
            <person name="Li T.-Q."/>
            <person name="Guan C.-H."/>
            <person name="Wu X."/>
            <person name="Wu H.-Z."/>
            <person name="Ling F."/>
            <person name="Zhang R."/>
            <person name="Shi X.-G."/>
            <person name="Ren J.-P."/>
            <person name="Chen E.-F."/>
            <person name="Sun J.-M."/>
        </authorList>
    </citation>
    <scope>NUCLEOTIDE SEQUENCE</scope>
    <source>
        <strain evidence="6">Adult_tree_wgs_1</strain>
        <tissue evidence="6">Leaves</tissue>
    </source>
</reference>
<keyword evidence="2 5" id="KW-0732">Signal</keyword>
<evidence type="ECO:0000313" key="6">
    <source>
        <dbReference type="EMBL" id="KAF7137668.1"/>
    </source>
</evidence>
<proteinExistence type="inferred from homology"/>
<dbReference type="Pfam" id="PF00657">
    <property type="entry name" value="Lipase_GDSL"/>
    <property type="match status" value="1"/>
</dbReference>
<evidence type="ECO:0000256" key="5">
    <source>
        <dbReference type="SAM" id="SignalP"/>
    </source>
</evidence>
<dbReference type="AlphaFoldDB" id="A0A834GL75"/>
<dbReference type="EMBL" id="WJXA01000007">
    <property type="protein sequence ID" value="KAF7137668.1"/>
    <property type="molecule type" value="Genomic_DNA"/>
</dbReference>
<sequence length="335" mass="37047">MAFSHVASSLVLFTLTSSSLLFLQPHPTNANSLIDCHFDKIYNFGDSLSDTGNLIREKPIGPTTAYAKLPYGETFFKHATGRPSNGRLMIDFIAQASGLPFLNPYLEKDADFKHGVNFAVTGAAALTTEDLAKMNIIDTLTNSSLEVQLGQTIQDATNLVPQVVAAIISGVRRVIVSFGAVKVVVPGIFPNGCFPIYLTLFQTNDSSAYDKHRCLKDTNAFANYHNEKLQEAIQELKKEYPDVVIVYGDYYRAFLWLFDHAVELGFDGKTTQKACCGIGGDYNFSLTNMCSSEVPVCPNPNRFISWDGIHLTEAAYKRMAEWLINNIVPKLQCCN</sequence>
<dbReference type="Gene3D" id="3.40.50.1110">
    <property type="entry name" value="SGNH hydrolase"/>
    <property type="match status" value="1"/>
</dbReference>
<dbReference type="GO" id="GO:0016788">
    <property type="term" value="F:hydrolase activity, acting on ester bonds"/>
    <property type="evidence" value="ECO:0007669"/>
    <property type="project" value="InterPro"/>
</dbReference>
<dbReference type="Proteomes" id="UP000626092">
    <property type="component" value="Unassembled WGS sequence"/>
</dbReference>